<accession>A0A378I2M1</accession>
<dbReference type="RefSeq" id="WP_115302654.1">
    <property type="nucleotide sequence ID" value="NZ_CAAAHO010000004.1"/>
</dbReference>
<gene>
    <name evidence="7" type="ORF">NCTC13315_01479</name>
</gene>
<keyword evidence="4 5" id="KW-0472">Membrane</keyword>
<keyword evidence="3 5" id="KW-1133">Transmembrane helix</keyword>
<dbReference type="GO" id="GO:0005886">
    <property type="term" value="C:plasma membrane"/>
    <property type="evidence" value="ECO:0007669"/>
    <property type="project" value="InterPro"/>
</dbReference>
<dbReference type="OrthoDB" id="5653616at2"/>
<dbReference type="Pfam" id="PF06305">
    <property type="entry name" value="LapA_dom"/>
    <property type="match status" value="1"/>
</dbReference>
<evidence type="ECO:0000259" key="6">
    <source>
        <dbReference type="Pfam" id="PF06305"/>
    </source>
</evidence>
<proteinExistence type="predicted"/>
<dbReference type="Proteomes" id="UP000254968">
    <property type="component" value="Unassembled WGS sequence"/>
</dbReference>
<evidence type="ECO:0000256" key="1">
    <source>
        <dbReference type="ARBA" id="ARBA00022475"/>
    </source>
</evidence>
<dbReference type="EMBL" id="UGNV01000001">
    <property type="protein sequence ID" value="STX28945.1"/>
    <property type="molecule type" value="Genomic_DNA"/>
</dbReference>
<evidence type="ECO:0000256" key="4">
    <source>
        <dbReference type="ARBA" id="ARBA00023136"/>
    </source>
</evidence>
<organism evidence="7 8">
    <name type="scientific">Legionella beliardensis</name>
    <dbReference type="NCBI Taxonomy" id="91822"/>
    <lineage>
        <taxon>Bacteria</taxon>
        <taxon>Pseudomonadati</taxon>
        <taxon>Pseudomonadota</taxon>
        <taxon>Gammaproteobacteria</taxon>
        <taxon>Legionellales</taxon>
        <taxon>Legionellaceae</taxon>
        <taxon>Legionella</taxon>
    </lineage>
</organism>
<protein>
    <submittedName>
        <fullName evidence="7">Predicted membrane protein</fullName>
    </submittedName>
</protein>
<feature type="domain" description="Lipopolysaccharide assembly protein A" evidence="6">
    <location>
        <begin position="22"/>
        <end position="84"/>
    </location>
</feature>
<keyword evidence="2 5" id="KW-0812">Transmembrane</keyword>
<dbReference type="InterPro" id="IPR010445">
    <property type="entry name" value="LapA_dom"/>
</dbReference>
<name>A0A378I2M1_9GAMM</name>
<evidence type="ECO:0000256" key="2">
    <source>
        <dbReference type="ARBA" id="ARBA00022692"/>
    </source>
</evidence>
<keyword evidence="1" id="KW-1003">Cell membrane</keyword>
<sequence>MRIIMIILYLLLILLGISFAALNAASVQVNFYVTTLTLPISVLMALTLGIGLIIGFLLFLSRYWRLKMACLKIRNQLKITEKEIKNLRTMPLKDQP</sequence>
<feature type="transmembrane region" description="Helical" evidence="5">
    <location>
        <begin position="40"/>
        <end position="64"/>
    </location>
</feature>
<evidence type="ECO:0000313" key="8">
    <source>
        <dbReference type="Proteomes" id="UP000254968"/>
    </source>
</evidence>
<reference evidence="7 8" key="1">
    <citation type="submission" date="2018-06" db="EMBL/GenBank/DDBJ databases">
        <authorList>
            <consortium name="Pathogen Informatics"/>
            <person name="Doyle S."/>
        </authorList>
    </citation>
    <scope>NUCLEOTIDE SEQUENCE [LARGE SCALE GENOMIC DNA]</scope>
    <source>
        <strain evidence="7 8">NCTC13315</strain>
    </source>
</reference>
<dbReference type="AlphaFoldDB" id="A0A378I2M1"/>
<evidence type="ECO:0000313" key="7">
    <source>
        <dbReference type="EMBL" id="STX28945.1"/>
    </source>
</evidence>
<evidence type="ECO:0000256" key="5">
    <source>
        <dbReference type="SAM" id="Phobius"/>
    </source>
</evidence>
<evidence type="ECO:0000256" key="3">
    <source>
        <dbReference type="ARBA" id="ARBA00022989"/>
    </source>
</evidence>
<keyword evidence="8" id="KW-1185">Reference proteome</keyword>